<keyword evidence="1" id="KW-0812">Transmembrane</keyword>
<organism evidence="2 3">
    <name type="scientific">Gymnopilus junonius</name>
    <name type="common">Spectacular rustgill mushroom</name>
    <name type="synonym">Gymnopilus spectabilis subsp. junonius</name>
    <dbReference type="NCBI Taxonomy" id="109634"/>
    <lineage>
        <taxon>Eukaryota</taxon>
        <taxon>Fungi</taxon>
        <taxon>Dikarya</taxon>
        <taxon>Basidiomycota</taxon>
        <taxon>Agaricomycotina</taxon>
        <taxon>Agaricomycetes</taxon>
        <taxon>Agaricomycetidae</taxon>
        <taxon>Agaricales</taxon>
        <taxon>Agaricineae</taxon>
        <taxon>Hymenogastraceae</taxon>
        <taxon>Gymnopilus</taxon>
    </lineage>
</organism>
<protein>
    <submittedName>
        <fullName evidence="2">Uncharacterized protein</fullName>
    </submittedName>
</protein>
<dbReference type="OrthoDB" id="2756618at2759"/>
<feature type="transmembrane region" description="Helical" evidence="1">
    <location>
        <begin position="62"/>
        <end position="81"/>
    </location>
</feature>
<accession>A0A9P5NNZ0</accession>
<evidence type="ECO:0000313" key="2">
    <source>
        <dbReference type="EMBL" id="KAF8899805.1"/>
    </source>
</evidence>
<sequence>MTMVIGDWFLIYRLYIIWSGNFLTVILPTLLSIGVLVCGSIVSHLFSRADATVFAVAQKWITATFSLSVACNIYSTSLIAFKLIGPRHELRFYGFRKRILEVLVQSAAVYCVLSILVLSFSLASTNLVYIATSLTNPAIVRPALWDSNLFI</sequence>
<keyword evidence="1" id="KW-1133">Transmembrane helix</keyword>
<keyword evidence="1" id="KW-0472">Membrane</keyword>
<dbReference type="Proteomes" id="UP000724874">
    <property type="component" value="Unassembled WGS sequence"/>
</dbReference>
<reference evidence="2" key="1">
    <citation type="submission" date="2020-11" db="EMBL/GenBank/DDBJ databases">
        <authorList>
            <consortium name="DOE Joint Genome Institute"/>
            <person name="Ahrendt S."/>
            <person name="Riley R."/>
            <person name="Andreopoulos W."/>
            <person name="LaButti K."/>
            <person name="Pangilinan J."/>
            <person name="Ruiz-duenas F.J."/>
            <person name="Barrasa J.M."/>
            <person name="Sanchez-Garcia M."/>
            <person name="Camarero S."/>
            <person name="Miyauchi S."/>
            <person name="Serrano A."/>
            <person name="Linde D."/>
            <person name="Babiker R."/>
            <person name="Drula E."/>
            <person name="Ayuso-Fernandez I."/>
            <person name="Pacheco R."/>
            <person name="Padilla G."/>
            <person name="Ferreira P."/>
            <person name="Barriuso J."/>
            <person name="Kellner H."/>
            <person name="Castanera R."/>
            <person name="Alfaro M."/>
            <person name="Ramirez L."/>
            <person name="Pisabarro A.G."/>
            <person name="Kuo A."/>
            <person name="Tritt A."/>
            <person name="Lipzen A."/>
            <person name="He G."/>
            <person name="Yan M."/>
            <person name="Ng V."/>
            <person name="Cullen D."/>
            <person name="Martin F."/>
            <person name="Rosso M.-N."/>
            <person name="Henrissat B."/>
            <person name="Hibbett D."/>
            <person name="Martinez A.T."/>
            <person name="Grigoriev I.V."/>
        </authorList>
    </citation>
    <scope>NUCLEOTIDE SEQUENCE</scope>
    <source>
        <strain evidence="2">AH 44721</strain>
    </source>
</reference>
<feature type="transmembrane region" description="Helical" evidence="1">
    <location>
        <begin position="12"/>
        <end position="42"/>
    </location>
</feature>
<keyword evidence="3" id="KW-1185">Reference proteome</keyword>
<evidence type="ECO:0000313" key="3">
    <source>
        <dbReference type="Proteomes" id="UP000724874"/>
    </source>
</evidence>
<feature type="transmembrane region" description="Helical" evidence="1">
    <location>
        <begin position="102"/>
        <end position="123"/>
    </location>
</feature>
<evidence type="ECO:0000256" key="1">
    <source>
        <dbReference type="SAM" id="Phobius"/>
    </source>
</evidence>
<proteinExistence type="predicted"/>
<gene>
    <name evidence="2" type="ORF">CPB84DRAFT_1780028</name>
</gene>
<dbReference type="AlphaFoldDB" id="A0A9P5NNZ0"/>
<comment type="caution">
    <text evidence="2">The sequence shown here is derived from an EMBL/GenBank/DDBJ whole genome shotgun (WGS) entry which is preliminary data.</text>
</comment>
<name>A0A9P5NNZ0_GYMJU</name>
<dbReference type="EMBL" id="JADNYJ010000051">
    <property type="protein sequence ID" value="KAF8899805.1"/>
    <property type="molecule type" value="Genomic_DNA"/>
</dbReference>